<dbReference type="Proteomes" id="UP000221405">
    <property type="component" value="Segment"/>
</dbReference>
<protein>
    <submittedName>
        <fullName evidence="1">Uncharacterized protein</fullName>
    </submittedName>
</protein>
<name>A0A1W6JIU2_9CAUD</name>
<gene>
    <name evidence="1" type="ORF">AM1_016</name>
</gene>
<proteinExistence type="predicted"/>
<accession>A0A1W6JIU2</accession>
<reference evidence="1 2" key="1">
    <citation type="journal article" date="2017" name="Viruses">
        <title>Phage Biodiversity in Artisanal Cheese Wheys Reflects the Complexity of the Fermentation Process.</title>
        <authorList>
            <person name="Mahony J."/>
            <person name="Moscarelli A."/>
            <person name="Kelleher P."/>
            <person name="Lugli G.A."/>
            <person name="Ventura M."/>
            <person name="Settanni L."/>
            <person name="van Sinderen D."/>
        </authorList>
    </citation>
    <scope>NUCLEOTIDE SEQUENCE [LARGE SCALE GENOMIC DNA]</scope>
</reference>
<dbReference type="EMBL" id="KY554768">
    <property type="protein sequence ID" value="ARM66143.1"/>
    <property type="molecule type" value="Genomic_DNA"/>
</dbReference>
<sequence>MRTYEGFIQRLDKVTDILRETIGDKEKNELTKEELLVVVKCCEYIAHSYYKMAIINGFKQASAGFLINNPKKGK</sequence>
<evidence type="ECO:0000313" key="1">
    <source>
        <dbReference type="EMBL" id="ARM66143.1"/>
    </source>
</evidence>
<keyword evidence="2" id="KW-1185">Reference proteome</keyword>
<organism evidence="1 2">
    <name type="scientific">Lactococcus phage AM1</name>
    <dbReference type="NCBI Taxonomy" id="1965467"/>
    <lineage>
        <taxon>Viruses</taxon>
        <taxon>Duplodnaviria</taxon>
        <taxon>Heunggongvirae</taxon>
        <taxon>Uroviricota</taxon>
        <taxon>Caudoviricetes</taxon>
        <taxon>Audreyjarvisvirus</taxon>
        <taxon>Audreyjarvisvirus AM1</taxon>
    </lineage>
</organism>
<evidence type="ECO:0000313" key="2">
    <source>
        <dbReference type="Proteomes" id="UP000221405"/>
    </source>
</evidence>